<evidence type="ECO:0000313" key="5">
    <source>
        <dbReference type="Proteomes" id="UP001155027"/>
    </source>
</evidence>
<accession>A0A9X2Q2L4</accession>
<evidence type="ECO:0000259" key="3">
    <source>
        <dbReference type="Pfam" id="PF07687"/>
    </source>
</evidence>
<evidence type="ECO:0000256" key="1">
    <source>
        <dbReference type="ARBA" id="ARBA00022723"/>
    </source>
</evidence>
<organism evidence="4 5">
    <name type="scientific">Salinibacter ruber</name>
    <dbReference type="NCBI Taxonomy" id="146919"/>
    <lineage>
        <taxon>Bacteria</taxon>
        <taxon>Pseudomonadati</taxon>
        <taxon>Rhodothermota</taxon>
        <taxon>Rhodothermia</taxon>
        <taxon>Rhodothermales</taxon>
        <taxon>Salinibacteraceae</taxon>
        <taxon>Salinibacter</taxon>
    </lineage>
</organism>
<keyword evidence="1" id="KW-0479">Metal-binding</keyword>
<gene>
    <name evidence="4" type="ORF">GGP71_002404</name>
</gene>
<dbReference type="EC" id="3.5.1.16" evidence="4"/>
<dbReference type="AlphaFoldDB" id="A0A9X2Q2L4"/>
<dbReference type="GO" id="GO:0046872">
    <property type="term" value="F:metal ion binding"/>
    <property type="evidence" value="ECO:0007669"/>
    <property type="project" value="UniProtKB-KW"/>
</dbReference>
<dbReference type="SUPFAM" id="SSF55031">
    <property type="entry name" value="Bacterial exopeptidase dimerisation domain"/>
    <property type="match status" value="1"/>
</dbReference>
<dbReference type="GO" id="GO:0008777">
    <property type="term" value="F:acetylornithine deacetylase activity"/>
    <property type="evidence" value="ECO:0007669"/>
    <property type="project" value="UniProtKB-EC"/>
</dbReference>
<dbReference type="Pfam" id="PF07687">
    <property type="entry name" value="M20_dimer"/>
    <property type="match status" value="1"/>
</dbReference>
<dbReference type="InterPro" id="IPR050072">
    <property type="entry name" value="Peptidase_M20A"/>
</dbReference>
<evidence type="ECO:0000256" key="2">
    <source>
        <dbReference type="ARBA" id="ARBA00022801"/>
    </source>
</evidence>
<dbReference type="Proteomes" id="UP001155027">
    <property type="component" value="Unassembled WGS sequence"/>
</dbReference>
<reference evidence="4" key="1">
    <citation type="submission" date="2022-08" db="EMBL/GenBank/DDBJ databases">
        <title>Genomic Encyclopedia of Type Strains, Phase V (KMG-V): Genome sequencing to study the core and pangenomes of soil and plant-associated prokaryotes.</title>
        <authorList>
            <person name="Whitman W."/>
        </authorList>
    </citation>
    <scope>NUCLEOTIDE SEQUENCE</scope>
    <source>
        <strain evidence="4">0</strain>
    </source>
</reference>
<dbReference type="InterPro" id="IPR036264">
    <property type="entry name" value="Bact_exopeptidase_dim_dom"/>
</dbReference>
<dbReference type="EMBL" id="JANUAU010000007">
    <property type="protein sequence ID" value="MCS3678473.1"/>
    <property type="molecule type" value="Genomic_DNA"/>
</dbReference>
<proteinExistence type="predicted"/>
<protein>
    <submittedName>
        <fullName evidence="4">Acetylornithine deacetylase</fullName>
        <ecNumber evidence="4">3.5.1.16</ecNumber>
    </submittedName>
</protein>
<dbReference type="Gene3D" id="3.30.70.360">
    <property type="match status" value="1"/>
</dbReference>
<dbReference type="PANTHER" id="PTHR43808:SF25">
    <property type="entry name" value="PEPTIDASE M20 DIMERISATION DOMAIN-CONTAINING PROTEIN"/>
    <property type="match status" value="1"/>
</dbReference>
<comment type="caution">
    <text evidence="4">The sequence shown here is derived from an EMBL/GenBank/DDBJ whole genome shotgun (WGS) entry which is preliminary data.</text>
</comment>
<dbReference type="RefSeq" id="WP_259080630.1">
    <property type="nucleotide sequence ID" value="NZ_JANUAU010000007.1"/>
</dbReference>
<sequence length="389" mass="41029">MSLSIDPDSVEDTLADLVRIDSTNPALGADERGAGEAELAAYIADRMHDIGLDVDHWEPAPGRPNVVGVLSGDGDGRSLMWNAHTDTVGVEGMDAPFTPVRQNGRLYGRGAQDMKGSLAAQLIAARTLRESDTSLSGDVLVAAVADEEHKSIGTEALVDRYDADGAVVMEPTDLELVRAHKGFVWIDLRTQGRAAHGSRPAEGIDANMHMGRVLSKLEALNRSLSSDEAHALVGPPSLHAGQLRGGDAPSVYAAECHLRMERRTVPGTSAEDALEEVQTVLHELSEADDAFEAEAEIAFSRGTLKTPADATVASATRAGLSRTLAPNNPPPDTGASFWTDAALLSAAGTETVVLGPKGAGLHTTEEWVDLASVAQLAEVLIHTARRYCA</sequence>
<dbReference type="InterPro" id="IPR011650">
    <property type="entry name" value="Peptidase_M20_dimer"/>
</dbReference>
<dbReference type="SUPFAM" id="SSF53187">
    <property type="entry name" value="Zn-dependent exopeptidases"/>
    <property type="match status" value="1"/>
</dbReference>
<dbReference type="PANTHER" id="PTHR43808">
    <property type="entry name" value="ACETYLORNITHINE DEACETYLASE"/>
    <property type="match status" value="1"/>
</dbReference>
<dbReference type="InterPro" id="IPR002933">
    <property type="entry name" value="Peptidase_M20"/>
</dbReference>
<keyword evidence="2 4" id="KW-0378">Hydrolase</keyword>
<evidence type="ECO:0000313" key="4">
    <source>
        <dbReference type="EMBL" id="MCS3678473.1"/>
    </source>
</evidence>
<dbReference type="Pfam" id="PF01546">
    <property type="entry name" value="Peptidase_M20"/>
    <property type="match status" value="1"/>
</dbReference>
<dbReference type="Gene3D" id="3.40.630.10">
    <property type="entry name" value="Zn peptidases"/>
    <property type="match status" value="1"/>
</dbReference>
<name>A0A9X2Q2L4_9BACT</name>
<feature type="domain" description="Peptidase M20 dimerisation" evidence="3">
    <location>
        <begin position="179"/>
        <end position="286"/>
    </location>
</feature>